<evidence type="ECO:0000313" key="1">
    <source>
        <dbReference type="EMBL" id="GEO30210.1"/>
    </source>
</evidence>
<accession>A0A512D1T4</accession>
<protein>
    <submittedName>
        <fullName evidence="1">Uncharacterized protein</fullName>
    </submittedName>
</protein>
<reference evidence="1 2" key="1">
    <citation type="submission" date="2019-07" db="EMBL/GenBank/DDBJ databases">
        <title>Whole genome shotgun sequence of Terrabacter aerolatus NBRC 106305.</title>
        <authorList>
            <person name="Hosoyama A."/>
            <person name="Uohara A."/>
            <person name="Ohji S."/>
            <person name="Ichikawa N."/>
        </authorList>
    </citation>
    <scope>NUCLEOTIDE SEQUENCE [LARGE SCALE GENOMIC DNA]</scope>
    <source>
        <strain evidence="1 2">NBRC 106305</strain>
    </source>
</reference>
<proteinExistence type="predicted"/>
<comment type="caution">
    <text evidence="1">The sequence shown here is derived from an EMBL/GenBank/DDBJ whole genome shotgun (WGS) entry which is preliminary data.</text>
</comment>
<evidence type="ECO:0000313" key="2">
    <source>
        <dbReference type="Proteomes" id="UP000321534"/>
    </source>
</evidence>
<dbReference type="RefSeq" id="WP_147066016.1">
    <property type="nucleotide sequence ID" value="NZ_BAAARO010000016.1"/>
</dbReference>
<name>A0A512D1T4_9MICO</name>
<gene>
    <name evidence="1" type="ORF">TAE01_20200</name>
</gene>
<dbReference type="EMBL" id="BJYX01000009">
    <property type="protein sequence ID" value="GEO30210.1"/>
    <property type="molecule type" value="Genomic_DNA"/>
</dbReference>
<dbReference type="OrthoDB" id="3831159at2"/>
<dbReference type="AlphaFoldDB" id="A0A512D1T4"/>
<dbReference type="Proteomes" id="UP000321534">
    <property type="component" value="Unassembled WGS sequence"/>
</dbReference>
<keyword evidence="2" id="KW-1185">Reference proteome</keyword>
<sequence length="63" mass="6759">MARSRSSRGLSIGYRIGYRLRLIGLTIFGPAQLGEGNDPKARLERERAAKVAAARTTSPGGDD</sequence>
<organism evidence="1 2">
    <name type="scientific">Terrabacter aerolatus</name>
    <dbReference type="NCBI Taxonomy" id="422442"/>
    <lineage>
        <taxon>Bacteria</taxon>
        <taxon>Bacillati</taxon>
        <taxon>Actinomycetota</taxon>
        <taxon>Actinomycetes</taxon>
        <taxon>Micrococcales</taxon>
        <taxon>Intrasporangiaceae</taxon>
        <taxon>Terrabacter</taxon>
    </lineage>
</organism>